<dbReference type="GO" id="GO:0016853">
    <property type="term" value="F:isomerase activity"/>
    <property type="evidence" value="ECO:0007669"/>
    <property type="project" value="UniProtKB-KW"/>
</dbReference>
<dbReference type="Gene3D" id="3.90.226.10">
    <property type="entry name" value="2-enoyl-CoA Hydratase, Chain A, domain 1"/>
    <property type="match status" value="1"/>
</dbReference>
<protein>
    <recommendedName>
        <fullName evidence="7">3-hydroxyacyl-CoA dehydrogenase</fullName>
    </recommendedName>
</protein>
<dbReference type="InterPro" id="IPR001753">
    <property type="entry name" value="Enoyl-CoA_hydra/iso"/>
</dbReference>
<evidence type="ECO:0000256" key="2">
    <source>
        <dbReference type="ARBA" id="ARBA00023239"/>
    </source>
</evidence>
<evidence type="ECO:0000256" key="1">
    <source>
        <dbReference type="ARBA" id="ARBA00023235"/>
    </source>
</evidence>
<dbReference type="InterPro" id="IPR013328">
    <property type="entry name" value="6PGD_dom2"/>
</dbReference>
<dbReference type="InterPro" id="IPR029045">
    <property type="entry name" value="ClpP/crotonase-like_dom_sf"/>
</dbReference>
<evidence type="ECO:0008006" key="7">
    <source>
        <dbReference type="Google" id="ProtNLM"/>
    </source>
</evidence>
<evidence type="ECO:0000313" key="6">
    <source>
        <dbReference type="Proteomes" id="UP000245293"/>
    </source>
</evidence>
<dbReference type="Gene3D" id="1.10.1040.10">
    <property type="entry name" value="N-(1-d-carboxylethyl)-l-norvaline Dehydrogenase, domain 2"/>
    <property type="match status" value="1"/>
</dbReference>
<dbReference type="CDD" id="cd06558">
    <property type="entry name" value="crotonase-like"/>
    <property type="match status" value="1"/>
</dbReference>
<reference evidence="6" key="1">
    <citation type="submission" date="2018-05" db="EMBL/GenBank/DDBJ databases">
        <authorList>
            <person name="Du Z."/>
            <person name="Wang X."/>
        </authorList>
    </citation>
    <scope>NUCLEOTIDE SEQUENCE [LARGE SCALE GENOMIC DNA]</scope>
    <source>
        <strain evidence="6">WDS4C29</strain>
    </source>
</reference>
<dbReference type="InterPro" id="IPR018376">
    <property type="entry name" value="Enoyl-CoA_hyd/isom_CS"/>
</dbReference>
<proteinExistence type="inferred from homology"/>
<evidence type="ECO:0000256" key="3">
    <source>
        <dbReference type="ARBA" id="ARBA00023268"/>
    </source>
</evidence>
<evidence type="ECO:0000313" key="5">
    <source>
        <dbReference type="EMBL" id="PWG17356.1"/>
    </source>
</evidence>
<keyword evidence="2" id="KW-0456">Lyase</keyword>
<dbReference type="OrthoDB" id="9771883at2"/>
<keyword evidence="1" id="KW-0413">Isomerase</keyword>
<gene>
    <name evidence="5" type="ORF">DFK10_06115</name>
</gene>
<dbReference type="Proteomes" id="UP000245293">
    <property type="component" value="Unassembled WGS sequence"/>
</dbReference>
<comment type="caution">
    <text evidence="5">The sequence shown here is derived from an EMBL/GenBank/DDBJ whole genome shotgun (WGS) entry which is preliminary data.</text>
</comment>
<dbReference type="InterPro" id="IPR008927">
    <property type="entry name" value="6-PGluconate_DH-like_C_sf"/>
</dbReference>
<dbReference type="EMBL" id="QETF01000005">
    <property type="protein sequence ID" value="PWG17356.1"/>
    <property type="molecule type" value="Genomic_DNA"/>
</dbReference>
<dbReference type="GO" id="GO:0016829">
    <property type="term" value="F:lyase activity"/>
    <property type="evidence" value="ECO:0007669"/>
    <property type="project" value="UniProtKB-KW"/>
</dbReference>
<evidence type="ECO:0000256" key="4">
    <source>
        <dbReference type="RuleBase" id="RU003707"/>
    </source>
</evidence>
<dbReference type="SUPFAM" id="SSF52096">
    <property type="entry name" value="ClpP/crotonase"/>
    <property type="match status" value="1"/>
</dbReference>
<dbReference type="PROSITE" id="PS00166">
    <property type="entry name" value="ENOYL_COA_HYDRATASE"/>
    <property type="match status" value="1"/>
</dbReference>
<dbReference type="Pfam" id="PF00378">
    <property type="entry name" value="ECH_1"/>
    <property type="match status" value="1"/>
</dbReference>
<accession>A0A2V1P4W2</accession>
<sequence>MARQVRFRVMDGVAIVSLDSPPVNALSAEMRAALWHVFQRIETQPEIRATVLRAEGALFSAGADIRELGASHWAEPTPRQLCDLIENCSKPVVACLEGQALGGGAELLLAAHYRISEAAGRLGLPEVSLGVLPGAGGTQRMPRLVGAELALQLMVSGQSISAPDALRMGLLDGITEGDATSGAVAFTRKLLAEEKGPRPTRARRDRMADAKAYQAHIAKARRDLARSPLFAPHLIVDCVEAAALLPFEAGQAFEQDAFDRCRGHPQSVALRHVFLAERRVDKALLRREQGGFKPTDPDGRALVLRLRKALRAAAQALVDTTDLDEVRIDAAMVAYGFRKGIFGGKPDPVESVSILRRLIAALISEGASLLAEGHVARPSDIDALAVHGLGFPRRMGGPCRAAQTMGLIGLRSDMRGWAEENLIWEPPEMLDEAIKQAAGFDAL</sequence>
<dbReference type="RefSeq" id="WP_109387688.1">
    <property type="nucleotide sequence ID" value="NZ_QETF01000005.1"/>
</dbReference>
<dbReference type="SUPFAM" id="SSF48179">
    <property type="entry name" value="6-phosphogluconate dehydrogenase C-terminal domain-like"/>
    <property type="match status" value="1"/>
</dbReference>
<name>A0A2V1P4W2_9RHOB</name>
<dbReference type="AlphaFoldDB" id="A0A2V1P4W2"/>
<keyword evidence="6" id="KW-1185">Reference proteome</keyword>
<comment type="similarity">
    <text evidence="4">Belongs to the enoyl-CoA hydratase/isomerase family.</text>
</comment>
<dbReference type="PANTHER" id="PTHR23309">
    <property type="entry name" value="3-HYDROXYACYL-COA DEHYROGENASE"/>
    <property type="match status" value="1"/>
</dbReference>
<organism evidence="5 6">
    <name type="scientific">Salibaculum griseiflavum</name>
    <dbReference type="NCBI Taxonomy" id="1914409"/>
    <lineage>
        <taxon>Bacteria</taxon>
        <taxon>Pseudomonadati</taxon>
        <taxon>Pseudomonadota</taxon>
        <taxon>Alphaproteobacteria</taxon>
        <taxon>Rhodobacterales</taxon>
        <taxon>Roseobacteraceae</taxon>
        <taxon>Salibaculum</taxon>
    </lineage>
</organism>
<keyword evidence="3" id="KW-0511">Multifunctional enzyme</keyword>